<evidence type="ECO:0000256" key="8">
    <source>
        <dbReference type="ARBA" id="ARBA00049336"/>
    </source>
</evidence>
<gene>
    <name evidence="10" type="ORF">METZ01_LOCUS506587</name>
</gene>
<dbReference type="Pfam" id="PF00483">
    <property type="entry name" value="NTP_transferase"/>
    <property type="match status" value="1"/>
</dbReference>
<evidence type="ECO:0000256" key="2">
    <source>
        <dbReference type="ARBA" id="ARBA00010480"/>
    </source>
</evidence>
<evidence type="ECO:0000313" key="10">
    <source>
        <dbReference type="EMBL" id="SVE53733.1"/>
    </source>
</evidence>
<dbReference type="EC" id="2.7.7.24" evidence="3"/>
<dbReference type="SUPFAM" id="SSF53448">
    <property type="entry name" value="Nucleotide-diphospho-sugar transferases"/>
    <property type="match status" value="1"/>
</dbReference>
<evidence type="ECO:0000256" key="6">
    <source>
        <dbReference type="ARBA" id="ARBA00022723"/>
    </source>
</evidence>
<sequence>MKGIILHGGHGTRLRPLTHTGPKQLLPIANKPMSQYCIESLREAGITDIAIIIGGLGAKKVEETYGQGEKLDVNLTYITQDSPKGIAHAINLCKDFVGNEKFVVFLGDNIIQKSISGFAKNFEESNHDASILLCEVDNPSRFGIADVKDKKIIK</sequence>
<reference evidence="10" key="1">
    <citation type="submission" date="2018-05" db="EMBL/GenBank/DDBJ databases">
        <authorList>
            <person name="Lanie J.A."/>
            <person name="Ng W.-L."/>
            <person name="Kazmierczak K.M."/>
            <person name="Andrzejewski T.M."/>
            <person name="Davidsen T.M."/>
            <person name="Wayne K.J."/>
            <person name="Tettelin H."/>
            <person name="Glass J.I."/>
            <person name="Rusch D."/>
            <person name="Podicherti R."/>
            <person name="Tsui H.-C.T."/>
            <person name="Winkler M.E."/>
        </authorList>
    </citation>
    <scope>NUCLEOTIDE SEQUENCE</scope>
</reference>
<comment type="cofactor">
    <cofactor evidence="1">
        <name>Mg(2+)</name>
        <dbReference type="ChEBI" id="CHEBI:18420"/>
    </cofactor>
</comment>
<evidence type="ECO:0000256" key="3">
    <source>
        <dbReference type="ARBA" id="ARBA00012461"/>
    </source>
</evidence>
<evidence type="ECO:0000256" key="5">
    <source>
        <dbReference type="ARBA" id="ARBA00022695"/>
    </source>
</evidence>
<evidence type="ECO:0000256" key="1">
    <source>
        <dbReference type="ARBA" id="ARBA00001946"/>
    </source>
</evidence>
<feature type="non-terminal residue" evidence="10">
    <location>
        <position position="154"/>
    </location>
</feature>
<accession>A0A383EBF8</accession>
<dbReference type="InterPro" id="IPR005835">
    <property type="entry name" value="NTP_transferase_dom"/>
</dbReference>
<protein>
    <recommendedName>
        <fullName evidence="3">glucose-1-phosphate thymidylyltransferase</fullName>
        <ecNumber evidence="3">2.7.7.24</ecNumber>
    </recommendedName>
</protein>
<comment type="catalytic activity">
    <reaction evidence="8">
        <text>dTTP + alpha-D-glucose 1-phosphate + H(+) = dTDP-alpha-D-glucose + diphosphate</text>
        <dbReference type="Rhea" id="RHEA:15225"/>
        <dbReference type="ChEBI" id="CHEBI:15378"/>
        <dbReference type="ChEBI" id="CHEBI:33019"/>
        <dbReference type="ChEBI" id="CHEBI:37568"/>
        <dbReference type="ChEBI" id="CHEBI:57477"/>
        <dbReference type="ChEBI" id="CHEBI:58601"/>
        <dbReference type="EC" id="2.7.7.24"/>
    </reaction>
</comment>
<dbReference type="AlphaFoldDB" id="A0A383EBF8"/>
<keyword evidence="7" id="KW-0460">Magnesium</keyword>
<comment type="similarity">
    <text evidence="2">Belongs to the glucose-1-phosphate thymidylyltransferase family.</text>
</comment>
<evidence type="ECO:0000256" key="4">
    <source>
        <dbReference type="ARBA" id="ARBA00022679"/>
    </source>
</evidence>
<proteinExistence type="inferred from homology"/>
<dbReference type="PANTHER" id="PTHR43532:SF1">
    <property type="entry name" value="GLUCOSE-1-PHOSPHATE THYMIDYLYLTRANSFERASE 1"/>
    <property type="match status" value="1"/>
</dbReference>
<evidence type="ECO:0000256" key="7">
    <source>
        <dbReference type="ARBA" id="ARBA00022842"/>
    </source>
</evidence>
<dbReference type="PANTHER" id="PTHR43532">
    <property type="entry name" value="GLUCOSE-1-PHOSPHATE THYMIDYLYLTRANSFERASE"/>
    <property type="match status" value="1"/>
</dbReference>
<evidence type="ECO:0000259" key="9">
    <source>
        <dbReference type="Pfam" id="PF00483"/>
    </source>
</evidence>
<dbReference type="Gene3D" id="3.90.550.10">
    <property type="entry name" value="Spore Coat Polysaccharide Biosynthesis Protein SpsA, Chain A"/>
    <property type="match status" value="1"/>
</dbReference>
<organism evidence="10">
    <name type="scientific">marine metagenome</name>
    <dbReference type="NCBI Taxonomy" id="408172"/>
    <lineage>
        <taxon>unclassified sequences</taxon>
        <taxon>metagenomes</taxon>
        <taxon>ecological metagenomes</taxon>
    </lineage>
</organism>
<name>A0A383EBF8_9ZZZZ</name>
<feature type="domain" description="Nucleotidyl transferase" evidence="9">
    <location>
        <begin position="2"/>
        <end position="152"/>
    </location>
</feature>
<dbReference type="GO" id="GO:0046872">
    <property type="term" value="F:metal ion binding"/>
    <property type="evidence" value="ECO:0007669"/>
    <property type="project" value="UniProtKB-KW"/>
</dbReference>
<keyword evidence="4" id="KW-0808">Transferase</keyword>
<dbReference type="GO" id="GO:0008879">
    <property type="term" value="F:glucose-1-phosphate thymidylyltransferase activity"/>
    <property type="evidence" value="ECO:0007669"/>
    <property type="project" value="UniProtKB-EC"/>
</dbReference>
<keyword evidence="6" id="KW-0479">Metal-binding</keyword>
<dbReference type="InterPro" id="IPR029044">
    <property type="entry name" value="Nucleotide-diphossugar_trans"/>
</dbReference>
<dbReference type="InterPro" id="IPR005907">
    <property type="entry name" value="G1P_thy_trans_s"/>
</dbReference>
<keyword evidence="5" id="KW-0548">Nucleotidyltransferase</keyword>
<dbReference type="EMBL" id="UINC01224208">
    <property type="protein sequence ID" value="SVE53733.1"/>
    <property type="molecule type" value="Genomic_DNA"/>
</dbReference>